<accession>A0A5C7J915</accession>
<evidence type="ECO:0000313" key="2">
    <source>
        <dbReference type="Proteomes" id="UP000321026"/>
    </source>
</evidence>
<protein>
    <submittedName>
        <fullName evidence="1">Uncharacterized protein</fullName>
    </submittedName>
</protein>
<sequence>MNEQRADILSLFNIDRHEIFAAANSRIMLVDSKYAPCGEIYYKDNRFGVRFGDYHNSSHYKVLS</sequence>
<dbReference type="EMBL" id="SSDS01000056">
    <property type="protein sequence ID" value="TXG77036.1"/>
    <property type="molecule type" value="Genomic_DNA"/>
</dbReference>
<comment type="caution">
    <text evidence="1">The sequence shown here is derived from an EMBL/GenBank/DDBJ whole genome shotgun (WGS) entry which is preliminary data.</text>
</comment>
<proteinExistence type="predicted"/>
<organism evidence="1 2">
    <name type="scientific">Candidatus Dojkabacteria bacterium</name>
    <dbReference type="NCBI Taxonomy" id="2099670"/>
    <lineage>
        <taxon>Bacteria</taxon>
        <taxon>Candidatus Dojkabacteria</taxon>
    </lineage>
</organism>
<name>A0A5C7J915_9BACT</name>
<dbReference type="AlphaFoldDB" id="A0A5C7J915"/>
<evidence type="ECO:0000313" key="1">
    <source>
        <dbReference type="EMBL" id="TXG77036.1"/>
    </source>
</evidence>
<dbReference type="Proteomes" id="UP000321026">
    <property type="component" value="Unassembled WGS sequence"/>
</dbReference>
<gene>
    <name evidence="1" type="ORF">E6Q11_03425</name>
</gene>
<reference evidence="1 2" key="1">
    <citation type="submission" date="2018-09" db="EMBL/GenBank/DDBJ databases">
        <title>Metagenome Assembled Genomes from an Advanced Water Purification Facility.</title>
        <authorList>
            <person name="Stamps B.W."/>
            <person name="Spear J.R."/>
        </authorList>
    </citation>
    <scope>NUCLEOTIDE SEQUENCE [LARGE SCALE GENOMIC DNA]</scope>
    <source>
        <strain evidence="1">Bin_63_2</strain>
    </source>
</reference>